<evidence type="ECO:0000256" key="8">
    <source>
        <dbReference type="ARBA" id="ARBA00022869"/>
    </source>
</evidence>
<feature type="repeat" description="LDL-receptor class B" evidence="13">
    <location>
        <begin position="998"/>
        <end position="1040"/>
    </location>
</feature>
<dbReference type="SUPFAM" id="SSF57610">
    <property type="entry name" value="Thyroglobulin type-1 domain"/>
    <property type="match status" value="1"/>
</dbReference>
<keyword evidence="9" id="KW-0130">Cell adhesion</keyword>
<evidence type="ECO:0000256" key="12">
    <source>
        <dbReference type="PROSITE-ProRule" id="PRU00076"/>
    </source>
</evidence>
<feature type="disulfide bond" evidence="14">
    <location>
        <begin position="897"/>
        <end position="904"/>
    </location>
</feature>
<dbReference type="SMART" id="SM00179">
    <property type="entry name" value="EGF_CA"/>
    <property type="match status" value="4"/>
</dbReference>
<dbReference type="Pfam" id="PF00058">
    <property type="entry name" value="Ldl_recept_b"/>
    <property type="match status" value="3"/>
</dbReference>
<dbReference type="PROSITE" id="PS50993">
    <property type="entry name" value="NIDOGEN_G2"/>
    <property type="match status" value="1"/>
</dbReference>
<dbReference type="Pfam" id="PF06119">
    <property type="entry name" value="NIDO"/>
    <property type="match status" value="1"/>
</dbReference>
<dbReference type="PROSITE" id="PS50026">
    <property type="entry name" value="EGF_3"/>
    <property type="match status" value="5"/>
</dbReference>
<evidence type="ECO:0000259" key="18">
    <source>
        <dbReference type="PROSITE" id="PS51162"/>
    </source>
</evidence>
<dbReference type="GO" id="GO:0060070">
    <property type="term" value="P:canonical Wnt signaling pathway"/>
    <property type="evidence" value="ECO:0007669"/>
    <property type="project" value="TreeGrafter"/>
</dbReference>
<evidence type="ECO:0000256" key="11">
    <source>
        <dbReference type="ARBA" id="ARBA00023180"/>
    </source>
</evidence>
<dbReference type="InterPro" id="IPR000152">
    <property type="entry name" value="EGF-type_Asp/Asn_hydroxyl_site"/>
</dbReference>
<dbReference type="Pfam" id="PF12947">
    <property type="entry name" value="EGF_3"/>
    <property type="match status" value="2"/>
</dbReference>
<evidence type="ECO:0000256" key="7">
    <source>
        <dbReference type="ARBA" id="ARBA00022837"/>
    </source>
</evidence>
<dbReference type="Pfam" id="PF07474">
    <property type="entry name" value="G2F"/>
    <property type="match status" value="1"/>
</dbReference>
<dbReference type="FunFam" id="2.10.25.10:FF:000139">
    <property type="entry name" value="Fibulin-1"/>
    <property type="match status" value="1"/>
</dbReference>
<feature type="domain" description="Nidogen G2 beta-barrel" evidence="17">
    <location>
        <begin position="448"/>
        <end position="681"/>
    </location>
</feature>
<feature type="domain" description="EGF-like" evidence="16">
    <location>
        <begin position="404"/>
        <end position="444"/>
    </location>
</feature>
<dbReference type="Pfam" id="PF00086">
    <property type="entry name" value="Thyroglobulin_1"/>
    <property type="match status" value="1"/>
</dbReference>
<evidence type="ECO:0000256" key="3">
    <source>
        <dbReference type="ARBA" id="ARBA00022530"/>
    </source>
</evidence>
<dbReference type="CDD" id="cd00255">
    <property type="entry name" value="nidG2"/>
    <property type="match status" value="1"/>
</dbReference>
<dbReference type="Pfam" id="PF07645">
    <property type="entry name" value="EGF_CA"/>
    <property type="match status" value="1"/>
</dbReference>
<reference evidence="20" key="1">
    <citation type="journal article" date="2014" name="Nature">
        <title>Elephant shark genome provides unique insights into gnathostome evolution.</title>
        <authorList>
            <consortium name="International Elephant Shark Genome Sequencing Consortium"/>
            <person name="Venkatesh B."/>
            <person name="Lee A.P."/>
            <person name="Ravi V."/>
            <person name="Maurya A.K."/>
            <person name="Lian M.M."/>
            <person name="Swann J.B."/>
            <person name="Ohta Y."/>
            <person name="Flajnik M.F."/>
            <person name="Sutoh Y."/>
            <person name="Kasahara M."/>
            <person name="Hoon S."/>
            <person name="Gangu V."/>
            <person name="Roy S.W."/>
            <person name="Irimia M."/>
            <person name="Korzh V."/>
            <person name="Kondrychyn I."/>
            <person name="Lim Z.W."/>
            <person name="Tay B.H."/>
            <person name="Tohari S."/>
            <person name="Kong K.W."/>
            <person name="Ho S."/>
            <person name="Lorente-Galdos B."/>
            <person name="Quilez J."/>
            <person name="Marques-Bonet T."/>
            <person name="Raney B.J."/>
            <person name="Ingham P.W."/>
            <person name="Tay A."/>
            <person name="Hillier L.W."/>
            <person name="Minx P."/>
            <person name="Boehm T."/>
            <person name="Wilson R.K."/>
            <person name="Brenner S."/>
            <person name="Warren W.C."/>
        </authorList>
    </citation>
    <scope>NUCLEOTIDE SEQUENCE</scope>
    <source>
        <tissue evidence="20">Intestine</tissue>
    </source>
</reference>
<dbReference type="Pfam" id="PF12662">
    <property type="entry name" value="cEGF"/>
    <property type="match status" value="1"/>
</dbReference>
<dbReference type="PROSITE" id="PS51220">
    <property type="entry name" value="NIDO"/>
    <property type="match status" value="1"/>
</dbReference>
<keyword evidence="4 12" id="KW-0245">EGF-like domain</keyword>
<evidence type="ECO:0000256" key="2">
    <source>
        <dbReference type="ARBA" id="ARBA00022525"/>
    </source>
</evidence>
<dbReference type="FunFam" id="2.120.10.30:FF:000030">
    <property type="entry name" value="Nidogen 1"/>
    <property type="match status" value="1"/>
</dbReference>
<dbReference type="SUPFAM" id="SSF57184">
    <property type="entry name" value="Growth factor receptor domain"/>
    <property type="match status" value="2"/>
</dbReference>
<dbReference type="InterPro" id="IPR009017">
    <property type="entry name" value="GFP"/>
</dbReference>
<keyword evidence="8" id="KW-0084">Basement membrane</keyword>
<keyword evidence="2" id="KW-0964">Secreted</keyword>
<dbReference type="PROSITE" id="PS51120">
    <property type="entry name" value="LDLRB"/>
    <property type="match status" value="3"/>
</dbReference>
<dbReference type="EMBL" id="JW861902">
    <property type="protein sequence ID" value="AFO94419.1"/>
    <property type="molecule type" value="mRNA"/>
</dbReference>
<dbReference type="Gene3D" id="2.40.155.10">
    <property type="entry name" value="Green fluorescent protein"/>
    <property type="match status" value="1"/>
</dbReference>
<dbReference type="InterPro" id="IPR036857">
    <property type="entry name" value="Thyroglobulin_1_sf"/>
</dbReference>
<feature type="domain" description="NIDO" evidence="19">
    <location>
        <begin position="107"/>
        <end position="274"/>
    </location>
</feature>
<dbReference type="FunFam" id="2.40.155.10:FF:000001">
    <property type="entry name" value="Nidogen 1"/>
    <property type="match status" value="1"/>
</dbReference>
<evidence type="ECO:0000256" key="15">
    <source>
        <dbReference type="SAM" id="SignalP"/>
    </source>
</evidence>
<protein>
    <submittedName>
        <fullName evidence="20">Nidogen-1</fullName>
    </submittedName>
</protein>
<dbReference type="InterPro" id="IPR000716">
    <property type="entry name" value="Thyroglobulin_1"/>
</dbReference>
<feature type="domain" description="EGF-like" evidence="16">
    <location>
        <begin position="771"/>
        <end position="814"/>
    </location>
</feature>
<evidence type="ECO:0000256" key="10">
    <source>
        <dbReference type="ARBA" id="ARBA00023157"/>
    </source>
</evidence>
<feature type="signal peptide" evidence="15">
    <location>
        <begin position="1"/>
        <end position="25"/>
    </location>
</feature>
<evidence type="ECO:0000259" key="19">
    <source>
        <dbReference type="PROSITE" id="PS51220"/>
    </source>
</evidence>
<dbReference type="GO" id="GO:0042813">
    <property type="term" value="F:Wnt receptor activity"/>
    <property type="evidence" value="ECO:0007669"/>
    <property type="project" value="TreeGrafter"/>
</dbReference>
<keyword evidence="5 15" id="KW-0732">Signal</keyword>
<name>V9K9W3_CALMI</name>
<feature type="domain" description="EGF-like" evidence="16">
    <location>
        <begin position="815"/>
        <end position="851"/>
    </location>
</feature>
<evidence type="ECO:0000256" key="6">
    <source>
        <dbReference type="ARBA" id="ARBA00022737"/>
    </source>
</evidence>
<dbReference type="GO" id="GO:0005604">
    <property type="term" value="C:basement membrane"/>
    <property type="evidence" value="ECO:0007669"/>
    <property type="project" value="UniProtKB-SubCell"/>
</dbReference>
<dbReference type="Gene3D" id="4.10.800.10">
    <property type="entry name" value="Thyroglobulin type-1"/>
    <property type="match status" value="1"/>
</dbReference>
<organism evidence="20">
    <name type="scientific">Callorhinchus milii</name>
    <name type="common">Ghost shark</name>
    <dbReference type="NCBI Taxonomy" id="7868"/>
    <lineage>
        <taxon>Eukaryota</taxon>
        <taxon>Metazoa</taxon>
        <taxon>Chordata</taxon>
        <taxon>Craniata</taxon>
        <taxon>Vertebrata</taxon>
        <taxon>Chondrichthyes</taxon>
        <taxon>Holocephali</taxon>
        <taxon>Chimaeriformes</taxon>
        <taxon>Callorhinchidae</taxon>
        <taxon>Callorhinchus</taxon>
    </lineage>
</organism>
<feature type="domain" description="EGF-like" evidence="16">
    <location>
        <begin position="682"/>
        <end position="723"/>
    </location>
</feature>
<evidence type="ECO:0000259" key="16">
    <source>
        <dbReference type="PROSITE" id="PS50026"/>
    </source>
</evidence>
<dbReference type="InterPro" id="IPR011042">
    <property type="entry name" value="6-blade_b-propeller_TolB-like"/>
</dbReference>
<dbReference type="GO" id="GO:0017147">
    <property type="term" value="F:Wnt-protein binding"/>
    <property type="evidence" value="ECO:0007669"/>
    <property type="project" value="TreeGrafter"/>
</dbReference>
<dbReference type="SUPFAM" id="SSF63825">
    <property type="entry name" value="YWTD domain"/>
    <property type="match status" value="1"/>
</dbReference>
<evidence type="ECO:0000256" key="9">
    <source>
        <dbReference type="ARBA" id="ARBA00022889"/>
    </source>
</evidence>
<evidence type="ECO:0000256" key="5">
    <source>
        <dbReference type="ARBA" id="ARBA00022729"/>
    </source>
</evidence>
<dbReference type="PANTHER" id="PTHR46513:SF6">
    <property type="entry name" value="NIDOGEN-1"/>
    <property type="match status" value="1"/>
</dbReference>
<keyword evidence="6" id="KW-0677">Repeat</keyword>
<dbReference type="InterPro" id="IPR050778">
    <property type="entry name" value="Cueball_EGF_LRP_Nidogen"/>
</dbReference>
<evidence type="ECO:0000256" key="13">
    <source>
        <dbReference type="PROSITE-ProRule" id="PRU00461"/>
    </source>
</evidence>
<sequence length="1255" mass="138728">MLVRRRRCTLQFELLLLLLLLLLQAVTVRSVSRSELFPHGEGVGDSLVEPGDDATSQPVRLNQHLHFFDRAVSSLYVGTNGILTLDKPPREVDYVDLFPPRFGAIAPFLADLDTSDALGKIFYRQDSTPYTLQRIALMVNQGFHQLSFIPENAFIATWEDVRAYKDLQQGDQPQSKRNTFQAVLASDESSSYAIFLYPEDGLQFYGTHAKAANNIDLELPARVGFSRGESSFVLFTLEGPSYAVTSSSEQSVKNLYQDTNSGNRGVWVFQLGSSTNSTIVPGEVSEHLAAESIPNAFNIAATTIDHPSSRYLDVVENGPENEDIELSEEFATPLEPGVYKIDSQLDVKEQPPKYPHYVEHVPVPNPVEAQQVQFEHPQFPNQRVELLDTEFDVTGNVFTYNTERQQTCASSRDVCSNHAQCKDYPKGFCCHCSPGYYGNGKQCVAEGSPQRVNGKVNGKIFVGNSPVPVEIEDIDLHSYVVVNDGRSYTAISRIPTALGWALLPLSSVGSIIGWMFALEQPGYENGFSIVGGEFTRRAEVTFSPGNEKLVITQQFSGIDEHHHLTIATTLEGRVPDIPAESTVHIEPYNELYHHSSSAIMTSSNVQYTIEPPGGATQERSFQLKQTISFHSCIHDDATRVMPATQQLTVDRTFVLYDRNEQILRYAMSNKIGPVRDDSSDMNQNPCYTGTHRCDTNAACRPEEGNRFVCECSAGFYGDGISCYDVDECRIDSTICGNHAECNNQPGTFRCECFSGYQFAADGRTCVLIQRPVNPCQTGIHSCDSPERARCIYTGDSGHICTCLPGFTGDGKSCEDIDECQPNRCHPYAQCYNTPGSFSCQCGPGYQGDGFQCTGSEGATQCERHRDSVLEIPEPRGPRPTRYIPQCDGNGNYIPTQCHQSTTICWCVDKNGEEIPGTRTHPGIRPPCLATVVPPVVIGPTTRPDVIPLPPGTHLLFAQSGKIEHVPVEAGGLKKGEAMTLLHVPDKIVIGVAHDCLEKMVYWTDIAGHTINRASLQGGEPVTVIRTGLESPEGIAVDHLGRNIFWTDSGLDRIEVAKMDGSQRRVLFSSGLVNPRAIVTDSARGNIYWTDWNRDAPKIETSYMDGTNRRVLVKDDLGLPNGLTYDPFTSLLCWADAGTRRLECMSPNQTGRRKVLEDIQYPFGITSYGRNLYYTDWRRDAVIAVDRISGRESDEQQPRKRSRLYGITVAYSQCPPGRNHCAVNNGGCTHLCLATPTGRSCRCPDTSVGVDCVERN</sequence>
<dbReference type="PANTHER" id="PTHR46513">
    <property type="entry name" value="VITELLOGENIN RECEPTOR-LIKE PROTEIN-RELATED-RELATED"/>
    <property type="match status" value="1"/>
</dbReference>
<comment type="caution">
    <text evidence="12">Lacks conserved residue(s) required for the propagation of feature annotation.</text>
</comment>
<feature type="domain" description="Thyroglobulin type-1" evidence="18">
    <location>
        <begin position="858"/>
        <end position="927"/>
    </location>
</feature>
<dbReference type="InterPro" id="IPR003886">
    <property type="entry name" value="NIDO_dom"/>
</dbReference>
<feature type="repeat" description="LDL-receptor class B" evidence="13">
    <location>
        <begin position="1084"/>
        <end position="1128"/>
    </location>
</feature>
<evidence type="ECO:0000313" key="20">
    <source>
        <dbReference type="EMBL" id="AFO94419.1"/>
    </source>
</evidence>
<keyword evidence="3" id="KW-0272">Extracellular matrix</keyword>
<dbReference type="InterPro" id="IPR049883">
    <property type="entry name" value="NOTCH1_EGF-like"/>
</dbReference>
<dbReference type="PROSITE" id="PS00484">
    <property type="entry name" value="THYROGLOBULIN_1_1"/>
    <property type="match status" value="1"/>
</dbReference>
<evidence type="ECO:0000256" key="4">
    <source>
        <dbReference type="ARBA" id="ARBA00022536"/>
    </source>
</evidence>
<dbReference type="PROSITE" id="PS51162">
    <property type="entry name" value="THYROGLOBULIN_1_2"/>
    <property type="match status" value="1"/>
</dbReference>
<dbReference type="InterPro" id="IPR000033">
    <property type="entry name" value="LDLR_classB_rpt"/>
</dbReference>
<dbReference type="PROSITE" id="PS01187">
    <property type="entry name" value="EGF_CA"/>
    <property type="match status" value="1"/>
</dbReference>
<dbReference type="InterPro" id="IPR018097">
    <property type="entry name" value="EGF_Ca-bd_CS"/>
</dbReference>
<dbReference type="SMART" id="SM00682">
    <property type="entry name" value="G2F"/>
    <property type="match status" value="1"/>
</dbReference>
<dbReference type="InterPro" id="IPR001881">
    <property type="entry name" value="EGF-like_Ca-bd_dom"/>
</dbReference>
<feature type="domain" description="EGF-like" evidence="16">
    <location>
        <begin position="724"/>
        <end position="766"/>
    </location>
</feature>
<dbReference type="FunFam" id="2.10.25.10:FF:000297">
    <property type="entry name" value="Nidogen 1"/>
    <property type="match status" value="1"/>
</dbReference>
<dbReference type="InterPro" id="IPR006605">
    <property type="entry name" value="G2_nidogen/fibulin_G2F"/>
</dbReference>
<dbReference type="SMART" id="SM00135">
    <property type="entry name" value="LY"/>
    <property type="match status" value="5"/>
</dbReference>
<evidence type="ECO:0000259" key="17">
    <source>
        <dbReference type="PROSITE" id="PS50993"/>
    </source>
</evidence>
<keyword evidence="10 14" id="KW-1015">Disulfide bond</keyword>
<dbReference type="SMART" id="SM00211">
    <property type="entry name" value="TY"/>
    <property type="match status" value="1"/>
</dbReference>
<dbReference type="GO" id="GO:0005509">
    <property type="term" value="F:calcium ion binding"/>
    <property type="evidence" value="ECO:0007669"/>
    <property type="project" value="InterPro"/>
</dbReference>
<evidence type="ECO:0000256" key="14">
    <source>
        <dbReference type="PROSITE-ProRule" id="PRU00500"/>
    </source>
</evidence>
<feature type="repeat" description="LDL-receptor class B" evidence="13">
    <location>
        <begin position="1041"/>
        <end position="1083"/>
    </location>
</feature>
<dbReference type="Pfam" id="PF00008">
    <property type="entry name" value="EGF"/>
    <property type="match status" value="1"/>
</dbReference>
<dbReference type="InterPro" id="IPR009030">
    <property type="entry name" value="Growth_fac_rcpt_cys_sf"/>
</dbReference>
<keyword evidence="7" id="KW-0106">Calcium</keyword>
<dbReference type="FunFam" id="2.10.25.10:FF:000270">
    <property type="entry name" value="Nidogen 1"/>
    <property type="match status" value="1"/>
</dbReference>
<dbReference type="InterPro" id="IPR024731">
    <property type="entry name" value="NELL2-like_EGF"/>
</dbReference>
<proteinExistence type="evidence at transcript level"/>
<dbReference type="PROSITE" id="PS01186">
    <property type="entry name" value="EGF_2"/>
    <property type="match status" value="4"/>
</dbReference>
<dbReference type="PROSITE" id="PS00010">
    <property type="entry name" value="ASX_HYDROXYL"/>
    <property type="match status" value="3"/>
</dbReference>
<comment type="subcellular location">
    <subcellularLocation>
        <location evidence="1">Secreted</location>
        <location evidence="1">Extracellular space</location>
        <location evidence="1">Extracellular matrix</location>
        <location evidence="1">Basement membrane</location>
    </subcellularLocation>
</comment>
<dbReference type="GO" id="GO:0005886">
    <property type="term" value="C:plasma membrane"/>
    <property type="evidence" value="ECO:0007669"/>
    <property type="project" value="TreeGrafter"/>
</dbReference>
<dbReference type="Gene3D" id="2.10.25.10">
    <property type="entry name" value="Laminin"/>
    <property type="match status" value="5"/>
</dbReference>
<dbReference type="SMART" id="SM00181">
    <property type="entry name" value="EGF"/>
    <property type="match status" value="6"/>
</dbReference>
<dbReference type="CDD" id="cd00054">
    <property type="entry name" value="EGF_CA"/>
    <property type="match status" value="3"/>
</dbReference>
<dbReference type="SMART" id="SM00539">
    <property type="entry name" value="NIDO"/>
    <property type="match status" value="1"/>
</dbReference>
<dbReference type="SUPFAM" id="SSF54511">
    <property type="entry name" value="GFP-like"/>
    <property type="match status" value="1"/>
</dbReference>
<dbReference type="InterPro" id="IPR026823">
    <property type="entry name" value="cEGF"/>
</dbReference>
<feature type="chain" id="PRO_5004778000" evidence="15">
    <location>
        <begin position="26"/>
        <end position="1255"/>
    </location>
</feature>
<keyword evidence="11" id="KW-0325">Glycoprotein</keyword>
<dbReference type="CDD" id="cd00191">
    <property type="entry name" value="TY"/>
    <property type="match status" value="1"/>
</dbReference>
<dbReference type="AlphaFoldDB" id="V9K9W3"/>
<evidence type="ECO:0000256" key="1">
    <source>
        <dbReference type="ARBA" id="ARBA00004302"/>
    </source>
</evidence>
<accession>V9K9W3</accession>
<dbReference type="GO" id="GO:0007160">
    <property type="term" value="P:cell-matrix adhesion"/>
    <property type="evidence" value="ECO:0007669"/>
    <property type="project" value="InterPro"/>
</dbReference>
<dbReference type="Gene3D" id="2.120.10.30">
    <property type="entry name" value="TolB, C-terminal domain"/>
    <property type="match status" value="1"/>
</dbReference>
<dbReference type="InterPro" id="IPR000742">
    <property type="entry name" value="EGF"/>
</dbReference>